<dbReference type="RefSeq" id="WP_026611567.1">
    <property type="nucleotide sequence ID" value="NZ_OX458333.1"/>
</dbReference>
<accession>A0ABN8X7V1</accession>
<name>A0ABN8X7V1_9GAMM</name>
<gene>
    <name evidence="1" type="ORF">MSZNOR_2494</name>
</gene>
<keyword evidence="2" id="KW-1185">Reference proteome</keyword>
<sequence length="139" mass="15866">MSANLWQEDPIEDFSFSVSYEGLGGLLIDLDLYVFNRAGELIDCQPIWNGKTSVALSAQELSEARFMIAPPIRASIRKPIMKDMIRDFQGFEVGFNFAPENRSVTLSVVPQAVWRAWQRTGSLNKRRKAHNLSDDFLIW</sequence>
<protein>
    <submittedName>
        <fullName evidence="1">Uncharacterized protein</fullName>
    </submittedName>
</protein>
<reference evidence="1 2" key="1">
    <citation type="submission" date="2023-03" db="EMBL/GenBank/DDBJ databases">
        <authorList>
            <person name="Pearce D."/>
        </authorList>
    </citation>
    <scope>NUCLEOTIDE SEQUENCE [LARGE SCALE GENOMIC DNA]</scope>
    <source>
        <strain evidence="1">Msz</strain>
    </source>
</reference>
<dbReference type="EMBL" id="OX458333">
    <property type="protein sequence ID" value="CAI8850224.1"/>
    <property type="molecule type" value="Genomic_DNA"/>
</dbReference>
<organism evidence="1 2">
    <name type="scientific">Methylocaldum szegediense</name>
    <dbReference type="NCBI Taxonomy" id="73780"/>
    <lineage>
        <taxon>Bacteria</taxon>
        <taxon>Pseudomonadati</taxon>
        <taxon>Pseudomonadota</taxon>
        <taxon>Gammaproteobacteria</taxon>
        <taxon>Methylococcales</taxon>
        <taxon>Methylococcaceae</taxon>
        <taxon>Methylocaldum</taxon>
    </lineage>
</organism>
<proteinExistence type="predicted"/>
<evidence type="ECO:0000313" key="2">
    <source>
        <dbReference type="Proteomes" id="UP001162030"/>
    </source>
</evidence>
<dbReference type="Proteomes" id="UP001162030">
    <property type="component" value="Chromosome"/>
</dbReference>
<evidence type="ECO:0000313" key="1">
    <source>
        <dbReference type="EMBL" id="CAI8850224.1"/>
    </source>
</evidence>